<proteinExistence type="predicted"/>
<keyword evidence="2" id="KW-0732">Signal</keyword>
<feature type="compositionally biased region" description="Basic and acidic residues" evidence="1">
    <location>
        <begin position="32"/>
        <end position="50"/>
    </location>
</feature>
<organism evidence="3">
    <name type="scientific">Chromera velia CCMP2878</name>
    <dbReference type="NCBI Taxonomy" id="1169474"/>
    <lineage>
        <taxon>Eukaryota</taxon>
        <taxon>Sar</taxon>
        <taxon>Alveolata</taxon>
        <taxon>Colpodellida</taxon>
        <taxon>Chromeraceae</taxon>
        <taxon>Chromera</taxon>
    </lineage>
</organism>
<feature type="signal peptide" evidence="2">
    <location>
        <begin position="1"/>
        <end position="17"/>
    </location>
</feature>
<protein>
    <submittedName>
        <fullName evidence="3">Uncharacterized protein</fullName>
    </submittedName>
</protein>
<dbReference type="PhylomeDB" id="A0A0G4HLU1"/>
<evidence type="ECO:0000256" key="1">
    <source>
        <dbReference type="SAM" id="MobiDB-lite"/>
    </source>
</evidence>
<feature type="chain" id="PRO_5005191610" evidence="2">
    <location>
        <begin position="18"/>
        <end position="529"/>
    </location>
</feature>
<dbReference type="AlphaFoldDB" id="A0A0G4HLU1"/>
<evidence type="ECO:0000313" key="3">
    <source>
        <dbReference type="EMBL" id="CEM45154.1"/>
    </source>
</evidence>
<accession>A0A0G4HLU1</accession>
<gene>
    <name evidence="3" type="ORF">Cvel_7417</name>
</gene>
<reference evidence="3" key="1">
    <citation type="submission" date="2014-11" db="EMBL/GenBank/DDBJ databases">
        <authorList>
            <person name="Otto D Thomas"/>
            <person name="Naeem Raeece"/>
        </authorList>
    </citation>
    <scope>NUCLEOTIDE SEQUENCE</scope>
</reference>
<name>A0A0G4HLU1_9ALVE</name>
<evidence type="ECO:0000256" key="2">
    <source>
        <dbReference type="SAM" id="SignalP"/>
    </source>
</evidence>
<feature type="region of interest" description="Disordered" evidence="1">
    <location>
        <begin position="28"/>
        <end position="52"/>
    </location>
</feature>
<sequence length="529" mass="60156">MRESFCILLYLLNYAEGRTVLQSRTLEAVDPSGEHASPESPRPKTIDRTKPLPVESLKTYNQPCAKFDDERTKASMQGFRSRDSLSAECVSDGAASLLQGAHTFISLGYKGVPNVPCFEMEAFKNPSAASPEHWEAYADSGCLAVDHVTRGSRKFFMCFEGRLAGFVGQKWKALRDEFPAPFRDSLSNRDIMKVVLRRSDEILKKDLRLNKRAVEFAQSEADLFRSSSSSSSSVVETISDRMKKWVDGLAERLPGGFNQMTDERWEKIKSRLKEITECKFVLEGYGNDQVADQEKAAHEKHCRDAIIFAFEKEVSGLIKDNLQTCLADDWEAFTGLRCRAVVFPTVGYRGVVIEDVKVTYDDAKPCLCSPHQANPFESQEKALQCSVSERLYYHPAVIRWGIGMTQFFFQTRHIDFTGVVNYEVAVRVSAESVCRNPQRVGICWTFTFCTKWETTKAQLAKLWADGLGLSSGIEVTRLTVKLRWMDDWLTNALIPWNTTKQVIGTVARSAYEFIFPKEIYKRNWWEQDI</sequence>
<dbReference type="VEuPathDB" id="CryptoDB:Cvel_7417"/>
<dbReference type="EMBL" id="CDMZ01003115">
    <property type="protein sequence ID" value="CEM45154.1"/>
    <property type="molecule type" value="Genomic_DNA"/>
</dbReference>